<evidence type="ECO:0000313" key="2">
    <source>
        <dbReference type="EMBL" id="MBS6941374.1"/>
    </source>
</evidence>
<feature type="transmembrane region" description="Helical" evidence="1">
    <location>
        <begin position="63"/>
        <end position="85"/>
    </location>
</feature>
<keyword evidence="2" id="KW-0482">Metalloprotease</keyword>
<feature type="transmembrane region" description="Helical" evidence="1">
    <location>
        <begin position="174"/>
        <end position="194"/>
    </location>
</feature>
<proteinExistence type="predicted"/>
<keyword evidence="1" id="KW-0812">Transmembrane</keyword>
<protein>
    <submittedName>
        <fullName evidence="2">YhfC family intramembrane metalloprotease</fullName>
    </submittedName>
</protein>
<feature type="transmembrane region" description="Helical" evidence="1">
    <location>
        <begin position="106"/>
        <end position="130"/>
    </location>
</feature>
<evidence type="ECO:0000313" key="3">
    <source>
        <dbReference type="Proteomes" id="UP000727506"/>
    </source>
</evidence>
<organism evidence="2 3">
    <name type="scientific">Slackia piriformis</name>
    <dbReference type="NCBI Taxonomy" id="626934"/>
    <lineage>
        <taxon>Bacteria</taxon>
        <taxon>Bacillati</taxon>
        <taxon>Actinomycetota</taxon>
        <taxon>Coriobacteriia</taxon>
        <taxon>Eggerthellales</taxon>
        <taxon>Eggerthellaceae</taxon>
        <taxon>Slackia</taxon>
    </lineage>
</organism>
<sequence length="239" mass="25406">MTFAALIFNIVVCFALPVAGFVLLARRSRRYAALFGLGIAGFLVSQVLTRIPLLSLLQQTPSFIVFSATSPWLYALMLAASAALFEETARFVFLRPQRKRGFDVRLAVAYGLGHGGLEAALVGMSSVVLLTRPEFGGADASAALAGVERLGAMAFHVAMSITVYAAIMRRSALLFACALAAHTVCDLAAVLPSFSGVSIAAYETAFVVCSLAILAATLFFAREKRVRIECANDSADRVS</sequence>
<keyword evidence="1" id="KW-0472">Membrane</keyword>
<feature type="transmembrane region" description="Helical" evidence="1">
    <location>
        <begin position="31"/>
        <end position="51"/>
    </location>
</feature>
<reference evidence="2" key="1">
    <citation type="submission" date="2021-02" db="EMBL/GenBank/DDBJ databases">
        <title>Infant gut strain persistence is associated with maternal origin, phylogeny, and functional potential including surface adhesion and iron acquisition.</title>
        <authorList>
            <person name="Lou Y.C."/>
        </authorList>
    </citation>
    <scope>NUCLEOTIDE SEQUENCE</scope>
    <source>
        <strain evidence="2">L2_039_000G1_dasL2_039_000G1_concoct_11</strain>
    </source>
</reference>
<dbReference type="InterPro" id="IPR011397">
    <property type="entry name" value="YhfC"/>
</dbReference>
<dbReference type="GO" id="GO:0008237">
    <property type="term" value="F:metallopeptidase activity"/>
    <property type="evidence" value="ECO:0007669"/>
    <property type="project" value="UniProtKB-KW"/>
</dbReference>
<dbReference type="EMBL" id="JAGZSV010000170">
    <property type="protein sequence ID" value="MBS6941374.1"/>
    <property type="molecule type" value="Genomic_DNA"/>
</dbReference>
<dbReference type="Proteomes" id="UP000727506">
    <property type="component" value="Unassembled WGS sequence"/>
</dbReference>
<evidence type="ECO:0000256" key="1">
    <source>
        <dbReference type="SAM" id="Phobius"/>
    </source>
</evidence>
<comment type="caution">
    <text evidence="2">The sequence shown here is derived from an EMBL/GenBank/DDBJ whole genome shotgun (WGS) entry which is preliminary data.</text>
</comment>
<keyword evidence="2" id="KW-0378">Hydrolase</keyword>
<feature type="transmembrane region" description="Helical" evidence="1">
    <location>
        <begin position="6"/>
        <end position="24"/>
    </location>
</feature>
<accession>A0A943Z853</accession>
<feature type="transmembrane region" description="Helical" evidence="1">
    <location>
        <begin position="150"/>
        <end position="167"/>
    </location>
</feature>
<dbReference type="Pfam" id="PF10086">
    <property type="entry name" value="YhfC"/>
    <property type="match status" value="2"/>
</dbReference>
<feature type="transmembrane region" description="Helical" evidence="1">
    <location>
        <begin position="200"/>
        <end position="221"/>
    </location>
</feature>
<keyword evidence="1" id="KW-1133">Transmembrane helix</keyword>
<keyword evidence="2" id="KW-0645">Protease</keyword>
<gene>
    <name evidence="2" type="ORF">KH142_07875</name>
</gene>
<name>A0A943Z853_9ACTN</name>
<dbReference type="AlphaFoldDB" id="A0A943Z853"/>
<dbReference type="PIRSF" id="PIRSF033101">
    <property type="entry name" value="UCP033101"/>
    <property type="match status" value="1"/>
</dbReference>